<dbReference type="PANTHER" id="PTHR23117">
    <property type="entry name" value="GUANYLATE KINASE-RELATED"/>
    <property type="match status" value="1"/>
</dbReference>
<evidence type="ECO:0000256" key="3">
    <source>
        <dbReference type="ARBA" id="ARBA00016296"/>
    </source>
</evidence>
<dbReference type="NCBIfam" id="TIGR03263">
    <property type="entry name" value="guanyl_kin"/>
    <property type="match status" value="1"/>
</dbReference>
<evidence type="ECO:0000313" key="10">
    <source>
        <dbReference type="EMBL" id="OMJ21013.1"/>
    </source>
</evidence>
<keyword evidence="5" id="KW-0547">Nucleotide-binding</keyword>
<dbReference type="CDD" id="cd00071">
    <property type="entry name" value="GMPK"/>
    <property type="match status" value="1"/>
</dbReference>
<dbReference type="PROSITE" id="PS50052">
    <property type="entry name" value="GUANYLATE_KINASE_2"/>
    <property type="match status" value="1"/>
</dbReference>
<evidence type="ECO:0000256" key="4">
    <source>
        <dbReference type="ARBA" id="ARBA00022679"/>
    </source>
</evidence>
<evidence type="ECO:0000256" key="6">
    <source>
        <dbReference type="ARBA" id="ARBA00022777"/>
    </source>
</evidence>
<name>A0A1R1Y272_9FUNG</name>
<dbReference type="Gene3D" id="3.40.50.300">
    <property type="entry name" value="P-loop containing nucleotide triphosphate hydrolases"/>
    <property type="match status" value="1"/>
</dbReference>
<dbReference type="GO" id="GO:0004385">
    <property type="term" value="F:GMP kinase activity"/>
    <property type="evidence" value="ECO:0007669"/>
    <property type="project" value="UniProtKB-EC"/>
</dbReference>
<dbReference type="GO" id="GO:0005524">
    <property type="term" value="F:ATP binding"/>
    <property type="evidence" value="ECO:0007669"/>
    <property type="project" value="UniProtKB-KW"/>
</dbReference>
<dbReference type="Pfam" id="PF00625">
    <property type="entry name" value="Guanylate_kin"/>
    <property type="match status" value="1"/>
</dbReference>
<evidence type="ECO:0000313" key="11">
    <source>
        <dbReference type="Proteomes" id="UP000187283"/>
    </source>
</evidence>
<reference evidence="10 11" key="1">
    <citation type="submission" date="2017-01" db="EMBL/GenBank/DDBJ databases">
        <authorList>
            <person name="Mah S.A."/>
            <person name="Swanson W.J."/>
            <person name="Moy G.W."/>
            <person name="Vacquier V.D."/>
        </authorList>
    </citation>
    <scope>NUCLEOTIDE SEQUENCE [LARGE SCALE GENOMIC DNA]</scope>
    <source>
        <strain evidence="10 11">GSMNP</strain>
    </source>
</reference>
<evidence type="ECO:0000256" key="1">
    <source>
        <dbReference type="ARBA" id="ARBA00005790"/>
    </source>
</evidence>
<protein>
    <recommendedName>
        <fullName evidence="3">Guanylate kinase</fullName>
        <ecNumber evidence="2">2.7.4.8</ecNumber>
    </recommendedName>
    <alternativeName>
        <fullName evidence="8">GMP kinase</fullName>
    </alternativeName>
</protein>
<dbReference type="InterPro" id="IPR008145">
    <property type="entry name" value="GK/Ca_channel_bsu"/>
</dbReference>
<dbReference type="STRING" id="133412.A0A1R1Y272"/>
<evidence type="ECO:0000256" key="2">
    <source>
        <dbReference type="ARBA" id="ARBA00012961"/>
    </source>
</evidence>
<evidence type="ECO:0000256" key="5">
    <source>
        <dbReference type="ARBA" id="ARBA00022741"/>
    </source>
</evidence>
<dbReference type="InterPro" id="IPR027417">
    <property type="entry name" value="P-loop_NTPase"/>
</dbReference>
<sequence>MAAILRRPIVLFGPSGSGKSTLIKKLFAEFPNDFGFSVSHTTRSPREGEVDGVAYNFVKREEFLRMIENQEFIEHAQFSGNHYGSSIKAVEVVQKTGRTCILDIEIEGVKQVKKSNLNARFVFVSPPSIEILKQRLVGRNTETDDSLKKRLDAAIGEMEYGNSPGSHDIKIVNDDIDNAYKTLKEFIFES</sequence>
<dbReference type="EC" id="2.7.4.8" evidence="2"/>
<keyword evidence="6 10" id="KW-0418">Kinase</keyword>
<organism evidence="10 11">
    <name type="scientific">Smittium culicis</name>
    <dbReference type="NCBI Taxonomy" id="133412"/>
    <lineage>
        <taxon>Eukaryota</taxon>
        <taxon>Fungi</taxon>
        <taxon>Fungi incertae sedis</taxon>
        <taxon>Zoopagomycota</taxon>
        <taxon>Kickxellomycotina</taxon>
        <taxon>Harpellomycetes</taxon>
        <taxon>Harpellales</taxon>
        <taxon>Legeriomycetaceae</taxon>
        <taxon>Smittium</taxon>
    </lineage>
</organism>
<keyword evidence="11" id="KW-1185">Reference proteome</keyword>
<dbReference type="Proteomes" id="UP000187283">
    <property type="component" value="Unassembled WGS sequence"/>
</dbReference>
<dbReference type="OrthoDB" id="6334211at2759"/>
<dbReference type="InterPro" id="IPR017665">
    <property type="entry name" value="Guanylate_kinase"/>
</dbReference>
<dbReference type="InterPro" id="IPR020590">
    <property type="entry name" value="Guanylate_kinase_CS"/>
</dbReference>
<proteinExistence type="inferred from homology"/>
<keyword evidence="4" id="KW-0808">Transferase</keyword>
<keyword evidence="7" id="KW-0067">ATP-binding</keyword>
<gene>
    <name evidence="10" type="ORF">AYI70_g3734</name>
</gene>
<dbReference type="PANTHER" id="PTHR23117:SF13">
    <property type="entry name" value="GUANYLATE KINASE"/>
    <property type="match status" value="1"/>
</dbReference>
<accession>A0A1R1Y272</accession>
<evidence type="ECO:0000256" key="8">
    <source>
        <dbReference type="ARBA" id="ARBA00030128"/>
    </source>
</evidence>
<dbReference type="AlphaFoldDB" id="A0A1R1Y272"/>
<comment type="caution">
    <text evidence="10">The sequence shown here is derived from an EMBL/GenBank/DDBJ whole genome shotgun (WGS) entry which is preliminary data.</text>
</comment>
<dbReference type="GO" id="GO:0005829">
    <property type="term" value="C:cytosol"/>
    <property type="evidence" value="ECO:0007669"/>
    <property type="project" value="TreeGrafter"/>
</dbReference>
<dbReference type="InterPro" id="IPR008144">
    <property type="entry name" value="Guanylate_kin-like_dom"/>
</dbReference>
<comment type="similarity">
    <text evidence="1">Belongs to the guanylate kinase family.</text>
</comment>
<evidence type="ECO:0000256" key="7">
    <source>
        <dbReference type="ARBA" id="ARBA00022840"/>
    </source>
</evidence>
<feature type="domain" description="Guanylate kinase-like" evidence="9">
    <location>
        <begin position="6"/>
        <end position="188"/>
    </location>
</feature>
<dbReference type="SMART" id="SM00072">
    <property type="entry name" value="GuKc"/>
    <property type="match status" value="1"/>
</dbReference>
<dbReference type="FunFam" id="3.40.50.300:FF:000776">
    <property type="entry name" value="Guanylate kinase 2"/>
    <property type="match status" value="1"/>
</dbReference>
<evidence type="ECO:0000259" key="9">
    <source>
        <dbReference type="PROSITE" id="PS50052"/>
    </source>
</evidence>
<dbReference type="SUPFAM" id="SSF52540">
    <property type="entry name" value="P-loop containing nucleoside triphosphate hydrolases"/>
    <property type="match status" value="1"/>
</dbReference>
<dbReference type="EMBL" id="LSSN01001106">
    <property type="protein sequence ID" value="OMJ21013.1"/>
    <property type="molecule type" value="Genomic_DNA"/>
</dbReference>
<dbReference type="PROSITE" id="PS00856">
    <property type="entry name" value="GUANYLATE_KINASE_1"/>
    <property type="match status" value="1"/>
</dbReference>